<dbReference type="EMBL" id="BPLR01013798">
    <property type="protein sequence ID" value="GIY63894.1"/>
    <property type="molecule type" value="Genomic_DNA"/>
</dbReference>
<protein>
    <submittedName>
        <fullName evidence="1">Uncharacterized protein</fullName>
    </submittedName>
</protein>
<dbReference type="AlphaFoldDB" id="A0AAV4V1L0"/>
<sequence length="155" mass="17956">MASFNLSRNNLLFDGGVPPLQCLALTRVAISIYNNAEVRNHELSLELKFYQETDPNNWEPLPLSYELNLYLENFRETMSDTVRKFDLDPDELSNRNMHAAIHWITTGSIDRCKTVQTLISNNAVTIQVRFCISSHLLHDQRNFITLETDAYCYAR</sequence>
<reference evidence="1 2" key="1">
    <citation type="submission" date="2021-06" db="EMBL/GenBank/DDBJ databases">
        <title>Caerostris extrusa draft genome.</title>
        <authorList>
            <person name="Kono N."/>
            <person name="Arakawa K."/>
        </authorList>
    </citation>
    <scope>NUCLEOTIDE SEQUENCE [LARGE SCALE GENOMIC DNA]</scope>
</reference>
<accession>A0AAV4V1L0</accession>
<evidence type="ECO:0000313" key="2">
    <source>
        <dbReference type="Proteomes" id="UP001054945"/>
    </source>
</evidence>
<dbReference type="Proteomes" id="UP001054945">
    <property type="component" value="Unassembled WGS sequence"/>
</dbReference>
<proteinExistence type="predicted"/>
<comment type="caution">
    <text evidence="1">The sequence shown here is derived from an EMBL/GenBank/DDBJ whole genome shotgun (WGS) entry which is preliminary data.</text>
</comment>
<name>A0AAV4V1L0_CAEEX</name>
<keyword evidence="2" id="KW-1185">Reference proteome</keyword>
<gene>
    <name evidence="1" type="ORF">CEXT_437101</name>
</gene>
<evidence type="ECO:0000313" key="1">
    <source>
        <dbReference type="EMBL" id="GIY63894.1"/>
    </source>
</evidence>
<organism evidence="1 2">
    <name type="scientific">Caerostris extrusa</name>
    <name type="common">Bark spider</name>
    <name type="synonym">Caerostris bankana</name>
    <dbReference type="NCBI Taxonomy" id="172846"/>
    <lineage>
        <taxon>Eukaryota</taxon>
        <taxon>Metazoa</taxon>
        <taxon>Ecdysozoa</taxon>
        <taxon>Arthropoda</taxon>
        <taxon>Chelicerata</taxon>
        <taxon>Arachnida</taxon>
        <taxon>Araneae</taxon>
        <taxon>Araneomorphae</taxon>
        <taxon>Entelegynae</taxon>
        <taxon>Araneoidea</taxon>
        <taxon>Araneidae</taxon>
        <taxon>Caerostris</taxon>
    </lineage>
</organism>